<dbReference type="GO" id="GO:0033104">
    <property type="term" value="C:type VI protein secretion system complex"/>
    <property type="evidence" value="ECO:0007669"/>
    <property type="project" value="InterPro"/>
</dbReference>
<dbReference type="Proteomes" id="UP000249542">
    <property type="component" value="Unassembled WGS sequence"/>
</dbReference>
<organism evidence="1 2">
    <name type="scientific">Mesonia algae</name>
    <dbReference type="NCBI Taxonomy" id="213248"/>
    <lineage>
        <taxon>Bacteria</taxon>
        <taxon>Pseudomonadati</taxon>
        <taxon>Bacteroidota</taxon>
        <taxon>Flavobacteriia</taxon>
        <taxon>Flavobacteriales</taxon>
        <taxon>Flavobacteriaceae</taxon>
        <taxon>Mesonia</taxon>
    </lineage>
</organism>
<comment type="caution">
    <text evidence="1">The sequence shown here is derived from an EMBL/GenBank/DDBJ whole genome shotgun (WGS) entry which is preliminary data.</text>
</comment>
<reference evidence="1 2" key="1">
    <citation type="submission" date="2018-06" db="EMBL/GenBank/DDBJ databases">
        <title>Genomic Encyclopedia of Archaeal and Bacterial Type Strains, Phase II (KMG-II): from individual species to whole genera.</title>
        <authorList>
            <person name="Goeker M."/>
        </authorList>
    </citation>
    <scope>NUCLEOTIDE SEQUENCE [LARGE SCALE GENOMIC DNA]</scope>
    <source>
        <strain evidence="1 2">DSM 15361</strain>
    </source>
</reference>
<evidence type="ECO:0000313" key="1">
    <source>
        <dbReference type="EMBL" id="PZW41567.1"/>
    </source>
</evidence>
<evidence type="ECO:0000313" key="2">
    <source>
        <dbReference type="Proteomes" id="UP000249542"/>
    </source>
</evidence>
<proteinExistence type="predicted"/>
<gene>
    <name evidence="1" type="ORF">LX95_01248</name>
</gene>
<dbReference type="Pfam" id="PF17642">
    <property type="entry name" value="TssD"/>
    <property type="match status" value="1"/>
</dbReference>
<dbReference type="AlphaFoldDB" id="A0A2W7IQ65"/>
<dbReference type="EMBL" id="QKYV01000003">
    <property type="protein sequence ID" value="PZW41567.1"/>
    <property type="molecule type" value="Genomic_DNA"/>
</dbReference>
<dbReference type="RefSeq" id="WP_111540572.1">
    <property type="nucleotide sequence ID" value="NZ_QKYV01000003.1"/>
</dbReference>
<keyword evidence="2" id="KW-1185">Reference proteome</keyword>
<protein>
    <recommendedName>
        <fullName evidence="3">Type VI secretion system needle protein Hcp</fullName>
    </recommendedName>
</protein>
<accession>A0A2W7IQ65</accession>
<evidence type="ECO:0008006" key="3">
    <source>
        <dbReference type="Google" id="ProtNLM"/>
    </source>
</evidence>
<dbReference type="InterPro" id="IPR041408">
    <property type="entry name" value="Hcp_Tssd"/>
</dbReference>
<name>A0A2W7IQ65_9FLAO</name>
<sequence length="131" mass="14942">MSFLSTLVLDDEELNLLDCSFTFTQGTDYTGRPSEKPRGGQIRLLIEGTAKTDFLEWMISPNLTKKGSITFYRRDTMAGLKKIEFTEAHCIEYNESFNSTDNEPLKIFIIISAKEIKVKGTKFTNNWPSKS</sequence>